<gene>
    <name evidence="1" type="ORF">B5G21_06605</name>
</gene>
<dbReference type="AlphaFoldDB" id="A0A1Y3U2W6"/>
<organism evidence="1 2">
    <name type="scientific">Enorma massiliensis</name>
    <dbReference type="NCBI Taxonomy" id="1472761"/>
    <lineage>
        <taxon>Bacteria</taxon>
        <taxon>Bacillati</taxon>
        <taxon>Actinomycetota</taxon>
        <taxon>Coriobacteriia</taxon>
        <taxon>Coriobacteriales</taxon>
        <taxon>Coriobacteriaceae</taxon>
        <taxon>Enorma</taxon>
    </lineage>
</organism>
<protein>
    <submittedName>
        <fullName evidence="1">Uncharacterized protein</fullName>
    </submittedName>
</protein>
<name>A0A1Y3U2W6_9ACTN</name>
<sequence length="70" mass="7130">MDTGDIPPIEISTFGHFLVRRTGTGERGGGKGATQGAGGLSIAARLPRPSAPKCPIVATPIAPKMKSSFP</sequence>
<keyword evidence="2" id="KW-1185">Reference proteome</keyword>
<comment type="caution">
    <text evidence="1">The sequence shown here is derived from an EMBL/GenBank/DDBJ whole genome shotgun (WGS) entry which is preliminary data.</text>
</comment>
<evidence type="ECO:0000313" key="1">
    <source>
        <dbReference type="EMBL" id="OUN42505.1"/>
    </source>
</evidence>
<dbReference type="Proteomes" id="UP000196560">
    <property type="component" value="Unassembled WGS sequence"/>
</dbReference>
<evidence type="ECO:0000313" key="2">
    <source>
        <dbReference type="Proteomes" id="UP000196560"/>
    </source>
</evidence>
<dbReference type="EMBL" id="NFHO01000007">
    <property type="protein sequence ID" value="OUN42505.1"/>
    <property type="molecule type" value="Genomic_DNA"/>
</dbReference>
<reference evidence="2" key="1">
    <citation type="submission" date="2017-04" db="EMBL/GenBank/DDBJ databases">
        <title>Function of individual gut microbiota members based on whole genome sequencing of pure cultures obtained from chicken caecum.</title>
        <authorList>
            <person name="Medvecky M."/>
            <person name="Cejkova D."/>
            <person name="Polansky O."/>
            <person name="Karasova D."/>
            <person name="Kubasova T."/>
            <person name="Cizek A."/>
            <person name="Rychlik I."/>
        </authorList>
    </citation>
    <scope>NUCLEOTIDE SEQUENCE [LARGE SCALE GENOMIC DNA]</scope>
    <source>
        <strain evidence="2">An70</strain>
    </source>
</reference>
<accession>A0A1Y3U2W6</accession>
<proteinExistence type="predicted"/>